<evidence type="ECO:0000313" key="3">
    <source>
        <dbReference type="Proteomes" id="UP000239814"/>
    </source>
</evidence>
<dbReference type="KEGG" id="git:C6V83_02570"/>
<dbReference type="InterPro" id="IPR037523">
    <property type="entry name" value="VOC_core"/>
</dbReference>
<dbReference type="Gene3D" id="3.30.720.110">
    <property type="match status" value="1"/>
</dbReference>
<evidence type="ECO:0000313" key="2">
    <source>
        <dbReference type="EMBL" id="AVL99340.1"/>
    </source>
</evidence>
<dbReference type="OrthoDB" id="9809391at2"/>
<name>A0A2S0KCH2_9ACTN</name>
<reference evidence="2 3" key="1">
    <citation type="submission" date="2018-03" db="EMBL/GenBank/DDBJ databases">
        <title>Characteristics and genome of n-alkane degrading marine bacteria Gordonia iterans isolated from crude oil contaminated in Tae-an, South Korea.</title>
        <authorList>
            <person name="Lee S.-S."/>
            <person name="Kim H."/>
        </authorList>
    </citation>
    <scope>NUCLEOTIDE SEQUENCE [LARGE SCALE GENOMIC DNA]</scope>
    <source>
        <strain evidence="2 3">Co17</strain>
    </source>
</reference>
<dbReference type="InterPro" id="IPR004360">
    <property type="entry name" value="Glyas_Fos-R_dOase_dom"/>
</dbReference>
<protein>
    <submittedName>
        <fullName evidence="2">Glyoxalase</fullName>
    </submittedName>
</protein>
<evidence type="ECO:0000259" key="1">
    <source>
        <dbReference type="PROSITE" id="PS51819"/>
    </source>
</evidence>
<dbReference type="Pfam" id="PF00903">
    <property type="entry name" value="Glyoxalase"/>
    <property type="match status" value="1"/>
</dbReference>
<dbReference type="RefSeq" id="WP_105941075.1">
    <property type="nucleotide sequence ID" value="NZ_CP027433.1"/>
</dbReference>
<proteinExistence type="predicted"/>
<dbReference type="EMBL" id="CP027433">
    <property type="protein sequence ID" value="AVL99340.1"/>
    <property type="molecule type" value="Genomic_DNA"/>
</dbReference>
<dbReference type="InterPro" id="IPR029068">
    <property type="entry name" value="Glyas_Bleomycin-R_OHBP_Dase"/>
</dbReference>
<dbReference type="AlphaFoldDB" id="A0A2S0KCH2"/>
<feature type="domain" description="VOC" evidence="1">
    <location>
        <begin position="13"/>
        <end position="136"/>
    </location>
</feature>
<keyword evidence="3" id="KW-1185">Reference proteome</keyword>
<accession>A0A2S0KCH2</accession>
<dbReference type="PROSITE" id="PS51819">
    <property type="entry name" value="VOC"/>
    <property type="match status" value="1"/>
</dbReference>
<dbReference type="Proteomes" id="UP000239814">
    <property type="component" value="Chromosome"/>
</dbReference>
<sequence>MDENTTTAKIAVVTDHNIWPGLACADPLAVRDWLSRLGFTPGILVEGDSSTQRQVVHSEMLWPEGGRVMIHSAAPDLPSSVGTGNVYVVVDDPDAVYRRALDLGAPLVRDLRDEEYGSRGFTVADPEGNAWSFGTYAG</sequence>
<dbReference type="Gene3D" id="3.30.720.120">
    <property type="match status" value="1"/>
</dbReference>
<organism evidence="2 3">
    <name type="scientific">Gordonia iterans</name>
    <dbReference type="NCBI Taxonomy" id="1004901"/>
    <lineage>
        <taxon>Bacteria</taxon>
        <taxon>Bacillati</taxon>
        <taxon>Actinomycetota</taxon>
        <taxon>Actinomycetes</taxon>
        <taxon>Mycobacteriales</taxon>
        <taxon>Gordoniaceae</taxon>
        <taxon>Gordonia</taxon>
    </lineage>
</organism>
<gene>
    <name evidence="2" type="ORF">C6V83_02570</name>
</gene>
<dbReference type="SUPFAM" id="SSF54593">
    <property type="entry name" value="Glyoxalase/Bleomycin resistance protein/Dihydroxybiphenyl dioxygenase"/>
    <property type="match status" value="1"/>
</dbReference>